<reference evidence="1" key="1">
    <citation type="submission" date="2023-03" db="EMBL/GenBank/DDBJ databases">
        <title>Lomoglobus Profundus gen. nov., sp. nov., a novel member of the phylum Verrucomicrobia, isolated from deep-marine sediment of South China Sea.</title>
        <authorList>
            <person name="Ahmad T."/>
            <person name="Ishaq S.E."/>
            <person name="Wang F."/>
        </authorList>
    </citation>
    <scope>NUCLEOTIDE SEQUENCE</scope>
    <source>
        <strain evidence="1">LMO-M01</strain>
    </source>
</reference>
<organism evidence="1 2">
    <name type="scientific">Synoicihabitans lomoniglobus</name>
    <dbReference type="NCBI Taxonomy" id="2909285"/>
    <lineage>
        <taxon>Bacteria</taxon>
        <taxon>Pseudomonadati</taxon>
        <taxon>Verrucomicrobiota</taxon>
        <taxon>Opitutia</taxon>
        <taxon>Opitutales</taxon>
        <taxon>Opitutaceae</taxon>
        <taxon>Synoicihabitans</taxon>
    </lineage>
</organism>
<dbReference type="Pfam" id="PF04199">
    <property type="entry name" value="Cyclase"/>
    <property type="match status" value="1"/>
</dbReference>
<name>A0AAF0CP04_9BACT</name>
<gene>
    <name evidence="1" type="ORF">PXH66_00675</name>
</gene>
<dbReference type="PANTHER" id="PTHR31118:SF12">
    <property type="entry name" value="CYCLASE-LIKE PROTEIN 2"/>
    <property type="match status" value="1"/>
</dbReference>
<protein>
    <submittedName>
        <fullName evidence="1">Cyclase family protein</fullName>
    </submittedName>
</protein>
<dbReference type="Gene3D" id="3.50.30.50">
    <property type="entry name" value="Putative cyclase"/>
    <property type="match status" value="1"/>
</dbReference>
<proteinExistence type="predicted"/>
<dbReference type="InterPro" id="IPR007325">
    <property type="entry name" value="KFase/CYL"/>
</dbReference>
<dbReference type="EMBL" id="CP119075">
    <property type="protein sequence ID" value="WED65361.1"/>
    <property type="molecule type" value="Genomic_DNA"/>
</dbReference>
<sequence>MKLIDLSHPLEHGQLNFPYDPKISVLVHNTVSSIGYNMSQVSLASHQGTHLDAPFHFYDDGKTIDQMRLDQFYGEAHLVDLAPGEALAPGTPLTVEMFEPHAAKFTPGAKIIYRTGWDRQFGTPAYFSDFPTLTLEAARWIAAKEIGLIGMDTPTPSTDWKECHLILLAPGVELVIVEGLTRLEKLPDSFTFMGFPLNLKGRDGAPIRAVAGVAE</sequence>
<dbReference type="SUPFAM" id="SSF102198">
    <property type="entry name" value="Putative cyclase"/>
    <property type="match status" value="1"/>
</dbReference>
<dbReference type="AlphaFoldDB" id="A0AAF0CP04"/>
<keyword evidence="2" id="KW-1185">Reference proteome</keyword>
<evidence type="ECO:0000313" key="2">
    <source>
        <dbReference type="Proteomes" id="UP001218638"/>
    </source>
</evidence>
<dbReference type="Proteomes" id="UP001218638">
    <property type="component" value="Chromosome"/>
</dbReference>
<dbReference type="KEGG" id="slom:PXH66_00675"/>
<accession>A0AAF0CP04</accession>
<dbReference type="GO" id="GO:0019441">
    <property type="term" value="P:L-tryptophan catabolic process to kynurenine"/>
    <property type="evidence" value="ECO:0007669"/>
    <property type="project" value="InterPro"/>
</dbReference>
<evidence type="ECO:0000313" key="1">
    <source>
        <dbReference type="EMBL" id="WED65361.1"/>
    </source>
</evidence>
<dbReference type="InterPro" id="IPR037175">
    <property type="entry name" value="KFase_sf"/>
</dbReference>
<dbReference type="RefSeq" id="WP_330929308.1">
    <property type="nucleotide sequence ID" value="NZ_CP119075.1"/>
</dbReference>
<dbReference type="GO" id="GO:0004061">
    <property type="term" value="F:arylformamidase activity"/>
    <property type="evidence" value="ECO:0007669"/>
    <property type="project" value="InterPro"/>
</dbReference>
<dbReference type="PANTHER" id="PTHR31118">
    <property type="entry name" value="CYCLASE-LIKE PROTEIN 2"/>
    <property type="match status" value="1"/>
</dbReference>